<dbReference type="GO" id="GO:0016020">
    <property type="term" value="C:membrane"/>
    <property type="evidence" value="ECO:0007669"/>
    <property type="project" value="InterPro"/>
</dbReference>
<organism evidence="3 4">
    <name type="scientific">Agathobacter ruminis</name>
    <dbReference type="NCBI Taxonomy" id="1712665"/>
    <lineage>
        <taxon>Bacteria</taxon>
        <taxon>Bacillati</taxon>
        <taxon>Bacillota</taxon>
        <taxon>Clostridia</taxon>
        <taxon>Lachnospirales</taxon>
        <taxon>Lachnospiraceae</taxon>
        <taxon>Agathobacter</taxon>
    </lineage>
</organism>
<evidence type="ECO:0000259" key="2">
    <source>
        <dbReference type="Pfam" id="PF01478"/>
    </source>
</evidence>
<dbReference type="AlphaFoldDB" id="A0A2G3E5Y1"/>
<keyword evidence="1" id="KW-0812">Transmembrane</keyword>
<dbReference type="RefSeq" id="WP_099385372.1">
    <property type="nucleotide sequence ID" value="NZ_JANSWH010000068.1"/>
</dbReference>
<keyword evidence="4" id="KW-1185">Reference proteome</keyword>
<feature type="transmembrane region" description="Helical" evidence="1">
    <location>
        <begin position="127"/>
        <end position="146"/>
    </location>
</feature>
<keyword evidence="1" id="KW-1133">Transmembrane helix</keyword>
<evidence type="ECO:0000313" key="3">
    <source>
        <dbReference type="EMBL" id="PHU38654.1"/>
    </source>
</evidence>
<keyword evidence="1" id="KW-0472">Membrane</keyword>
<feature type="domain" description="Prepilin type IV endopeptidase peptidase" evidence="2">
    <location>
        <begin position="14"/>
        <end position="114"/>
    </location>
</feature>
<protein>
    <submittedName>
        <fullName evidence="3">Prepilin peptidase</fullName>
    </submittedName>
</protein>
<dbReference type="Gene3D" id="1.20.120.1220">
    <property type="match status" value="1"/>
</dbReference>
<accession>A0A2G3E5Y1</accession>
<evidence type="ECO:0000256" key="1">
    <source>
        <dbReference type="SAM" id="Phobius"/>
    </source>
</evidence>
<feature type="transmembrane region" description="Helical" evidence="1">
    <location>
        <begin position="59"/>
        <end position="77"/>
    </location>
</feature>
<evidence type="ECO:0000313" key="4">
    <source>
        <dbReference type="Proteomes" id="UP000224563"/>
    </source>
</evidence>
<dbReference type="InterPro" id="IPR000045">
    <property type="entry name" value="Prepilin_IV_endopep_pep"/>
</dbReference>
<gene>
    <name evidence="3" type="ORF">CSX02_01530</name>
</gene>
<proteinExistence type="predicted"/>
<dbReference type="Proteomes" id="UP000224563">
    <property type="component" value="Unassembled WGS sequence"/>
</dbReference>
<feature type="transmembrane region" description="Helical" evidence="1">
    <location>
        <begin position="98"/>
        <end position="121"/>
    </location>
</feature>
<reference evidence="3 4" key="2">
    <citation type="submission" date="2017-10" db="EMBL/GenBank/DDBJ databases">
        <authorList>
            <person name="Banno H."/>
            <person name="Chua N.-H."/>
        </authorList>
    </citation>
    <scope>NUCLEOTIDE SEQUENCE [LARGE SCALE GENOMIC DNA]</scope>
    <source>
        <strain evidence="3 4">JK623</strain>
    </source>
</reference>
<dbReference type="EMBL" id="PDYG01000004">
    <property type="protein sequence ID" value="PHU38654.1"/>
    <property type="molecule type" value="Genomic_DNA"/>
</dbReference>
<name>A0A2G3E5Y1_9FIRM</name>
<dbReference type="GO" id="GO:0004190">
    <property type="term" value="F:aspartic-type endopeptidase activity"/>
    <property type="evidence" value="ECO:0007669"/>
    <property type="project" value="InterPro"/>
</dbReference>
<sequence>MGEEWWLIPAIGPVMLLNSITDLKKREISLKISVLWGLVGIAIRIGREYYGNGFHLMDWVGMLVGLFVIAVAILSNGQIGIGDGIIMLALSFYLELEALLTAILVAGIGVAVCALILLLIFHKGRRYQIPFVPFLTLGVLVSFGGIA</sequence>
<dbReference type="Pfam" id="PF01478">
    <property type="entry name" value="Peptidase_A24"/>
    <property type="match status" value="1"/>
</dbReference>
<feature type="transmembrane region" description="Helical" evidence="1">
    <location>
        <begin position="30"/>
        <end position="47"/>
    </location>
</feature>
<comment type="caution">
    <text evidence="3">The sequence shown here is derived from an EMBL/GenBank/DDBJ whole genome shotgun (WGS) entry which is preliminary data.</text>
</comment>
<reference evidence="3 4" key="1">
    <citation type="submission" date="2017-10" db="EMBL/GenBank/DDBJ databases">
        <title>Resolving the taxonomy of Roseburia spp., Eubacterium rectale and Agathobacter spp. through phylogenomic analysis.</title>
        <authorList>
            <person name="Sheridan P.O."/>
            <person name="Walker A.W."/>
            <person name="Duncan S.H."/>
            <person name="Scott K.P."/>
            <person name="Toole P.W.O."/>
            <person name="Luis P."/>
            <person name="Flint H.J."/>
        </authorList>
    </citation>
    <scope>NUCLEOTIDE SEQUENCE [LARGE SCALE GENOMIC DNA]</scope>
    <source>
        <strain evidence="3 4">JK623</strain>
    </source>
</reference>